<organism evidence="19 20">
    <name type="scientific">Pichia angusta</name>
    <name type="common">Yeast</name>
    <name type="synonym">Hansenula polymorpha</name>
    <dbReference type="NCBI Taxonomy" id="870730"/>
    <lineage>
        <taxon>Eukaryota</taxon>
        <taxon>Fungi</taxon>
        <taxon>Dikarya</taxon>
        <taxon>Ascomycota</taxon>
        <taxon>Saccharomycotina</taxon>
        <taxon>Pichiomycetes</taxon>
        <taxon>Pichiales</taxon>
        <taxon>Pichiaceae</taxon>
        <taxon>Ogataea</taxon>
    </lineage>
</organism>
<evidence type="ECO:0000256" key="10">
    <source>
        <dbReference type="ARBA" id="ARBA00022989"/>
    </source>
</evidence>
<evidence type="ECO:0000256" key="9">
    <source>
        <dbReference type="ARBA" id="ARBA00022824"/>
    </source>
</evidence>
<evidence type="ECO:0000313" key="20">
    <source>
        <dbReference type="Proteomes" id="UP001196530"/>
    </source>
</evidence>
<dbReference type="EMBL" id="JAHLUX010000006">
    <property type="protein sequence ID" value="KAG7818064.1"/>
    <property type="molecule type" value="Genomic_DNA"/>
</dbReference>
<evidence type="ECO:0000256" key="4">
    <source>
        <dbReference type="ARBA" id="ARBA00011967"/>
    </source>
</evidence>
<evidence type="ECO:0000256" key="17">
    <source>
        <dbReference type="ARBA" id="ARBA00048064"/>
    </source>
</evidence>
<evidence type="ECO:0000256" key="1">
    <source>
        <dbReference type="ARBA" id="ARBA00004477"/>
    </source>
</evidence>
<reference evidence="19" key="1">
    <citation type="journal article" date="2021" name="G3 (Bethesda)">
        <title>Genomic diversity, chromosomal rearrangements, and interspecies hybridization in the ogataea polymorpha species complex.</title>
        <authorList>
            <person name="Hanson S.J."/>
            <person name="Cinneide E.O."/>
            <person name="Salzberg L.I."/>
            <person name="Wolfe K.H."/>
            <person name="McGowan J."/>
            <person name="Fitzpatrick D.A."/>
            <person name="Matlin K."/>
        </authorList>
    </citation>
    <scope>NUCLEOTIDE SEQUENCE</scope>
    <source>
        <strain evidence="19">61-244</strain>
    </source>
</reference>
<comment type="pathway">
    <text evidence="2">Protein modification; protein glycosylation.</text>
</comment>
<dbReference type="PANTHER" id="PTHR12989:SF10">
    <property type="entry name" value="DOL-P-GLC:GLC(2)MAN(9)GLCNAC(2)-PP-DOL ALPHA-1,2-GLUCOSYLTRANSFERASE-RELATED"/>
    <property type="match status" value="1"/>
</dbReference>
<dbReference type="PANTHER" id="PTHR12989">
    <property type="entry name" value="ALPHA-1,2-GLUCOSYLTRANSFERASE ALG10"/>
    <property type="match status" value="1"/>
</dbReference>
<comment type="catalytic activity">
    <reaction evidence="17">
        <text>an alpha-D-Glc-(1-&gt;3)-alpha-D-Glc-(1-&gt;3)-alpha-D-Man-(1-&gt;2)-alpha-D-Man-(1-&gt;2)-alpha-D-Man-(1-&gt;3)-[alpha-D-Man-(1-&gt;2)-alpha-D-Man-(1-&gt;3)-[alpha-D-Man-(1-&gt;2)-alpha-D-Man-(1-&gt;6)]-alpha-D-Man-(1-&gt;6)]-beta-D-Man-(1-&gt;4)-beta-D-GlcNAc-(1-&gt;4)-alpha-D-GlcNAc-diphospho-di-trans,poly-cis-dolichol + a di-trans,poly-cis-dolichyl beta-D-glucosyl phosphate = a alpha-D-Glc-(1-&gt;2)-alpha-D-Glc-(1-&gt;3)-alpha-D-Glc-(1-&gt;3)-alpha-D-Man-(1-&gt;2)-alpha-D-Man-(1-&gt;2)-alpha-D-Man-(1-&gt;3)-[alpha-D-Man-(1-&gt;2)-alpha-D-Man-(1-&gt;3)-[alpha-D-Man-(1-&gt;2)-alpha-D-Man-(1-&gt;6)]-alpha-D-Man-(1-&gt;6)]-beta-D-Man-(1-&gt;4)-beta-D-GlcNAc-(1-&gt;4)-alpha-D-GlcNAc-diphospho-di-trans,poly-cis-dolichol + a di-trans,poly-cis-dolichyl phosphate + H(+)</text>
        <dbReference type="Rhea" id="RHEA:29543"/>
        <dbReference type="Rhea" id="RHEA-COMP:19498"/>
        <dbReference type="Rhea" id="RHEA-COMP:19502"/>
        <dbReference type="Rhea" id="RHEA-COMP:19512"/>
        <dbReference type="Rhea" id="RHEA-COMP:19522"/>
        <dbReference type="ChEBI" id="CHEBI:15378"/>
        <dbReference type="ChEBI" id="CHEBI:57525"/>
        <dbReference type="ChEBI" id="CHEBI:57683"/>
        <dbReference type="ChEBI" id="CHEBI:132522"/>
        <dbReference type="ChEBI" id="CHEBI:132523"/>
        <dbReference type="EC" id="2.4.1.256"/>
    </reaction>
    <physiologicalReaction direction="left-to-right" evidence="17">
        <dbReference type="Rhea" id="RHEA:29544"/>
    </physiologicalReaction>
</comment>
<gene>
    <name evidence="19" type="ORF">KL928_003065</name>
</gene>
<evidence type="ECO:0000256" key="14">
    <source>
        <dbReference type="ARBA" id="ARBA00032130"/>
    </source>
</evidence>
<dbReference type="Pfam" id="PF04922">
    <property type="entry name" value="DIE2_ALG10"/>
    <property type="match status" value="1"/>
</dbReference>
<dbReference type="RefSeq" id="XP_043059318.1">
    <property type="nucleotide sequence ID" value="XM_043203611.1"/>
</dbReference>
<evidence type="ECO:0000256" key="18">
    <source>
        <dbReference type="SAM" id="Phobius"/>
    </source>
</evidence>
<keyword evidence="10 18" id="KW-1133">Transmembrane helix</keyword>
<feature type="transmembrane region" description="Helical" evidence="18">
    <location>
        <begin position="154"/>
        <end position="176"/>
    </location>
</feature>
<comment type="function">
    <text evidence="16">Dol-P-Glc:Glc(2)Man(9)GlcNAc(2)-PP-Dol alpha-1,2-glucosyltransferase that operates in the biosynthetic pathway of dolichol-linked oligosaccharides, the glycan precursors employed in protein asparagine (N)-glycosylation. The assembly of dolichol-linked oligosaccharides begins on the cytosolic side of the endoplasmic reticulum membrane and finishes in its lumen. The sequential addition of sugars to dolichol pyrophosphate produces dolichol-linked oligosaccharides containing fourteen sugars, including two GlcNAcs, nine mannoses and three glucoses. Once assembled, the oligosaccharide is transferred from the lipid to nascent proteins by oligosaccharyltransferases. In the lumen of the endoplasmic reticulum, adds the third and last glucose residue from dolichyl phosphate glucose (Dol-P-Glc) onto the lipid-linked oligosaccharide intermediate Glc(2)Man(9)GlcNAc(2)-PP-Dol to produce Glc(3)Man(9)GlcNAc(2)-PP-Dol.</text>
</comment>
<name>A0AAN6I606_PICAN</name>
<accession>A0AAN6I606</accession>
<keyword evidence="7" id="KW-0808">Transferase</keyword>
<evidence type="ECO:0000256" key="6">
    <source>
        <dbReference type="ARBA" id="ARBA00022676"/>
    </source>
</evidence>
<dbReference type="Proteomes" id="UP001196530">
    <property type="component" value="Unassembled WGS sequence"/>
</dbReference>
<evidence type="ECO:0000256" key="8">
    <source>
        <dbReference type="ARBA" id="ARBA00022692"/>
    </source>
</evidence>
<evidence type="ECO:0000256" key="11">
    <source>
        <dbReference type="ARBA" id="ARBA00023136"/>
    </source>
</evidence>
<evidence type="ECO:0000256" key="2">
    <source>
        <dbReference type="ARBA" id="ARBA00004922"/>
    </source>
</evidence>
<evidence type="ECO:0000256" key="16">
    <source>
        <dbReference type="ARBA" id="ARBA00044727"/>
    </source>
</evidence>
<keyword evidence="11 18" id="KW-0472">Membrane</keyword>
<dbReference type="GO" id="GO:0106073">
    <property type="term" value="F:dolichyl pyrophosphate Glc2Man9GlcNAc2 alpha-1,2-glucosyltransferase activity"/>
    <property type="evidence" value="ECO:0007669"/>
    <property type="project" value="UniProtKB-EC"/>
</dbReference>
<dbReference type="GO" id="GO:0006488">
    <property type="term" value="P:dolichol-linked oligosaccharide biosynthetic process"/>
    <property type="evidence" value="ECO:0007669"/>
    <property type="project" value="InterPro"/>
</dbReference>
<keyword evidence="8 18" id="KW-0812">Transmembrane</keyword>
<dbReference type="GeneID" id="66127116"/>
<dbReference type="GO" id="GO:0005789">
    <property type="term" value="C:endoplasmic reticulum membrane"/>
    <property type="evidence" value="ECO:0007669"/>
    <property type="project" value="UniProtKB-SubCell"/>
</dbReference>
<evidence type="ECO:0000256" key="15">
    <source>
        <dbReference type="ARBA" id="ARBA00032674"/>
    </source>
</evidence>
<dbReference type="AlphaFoldDB" id="A0AAN6I606"/>
<comment type="subcellular location">
    <subcellularLocation>
        <location evidence="1">Endoplasmic reticulum membrane</location>
        <topology evidence="1">Multi-pass membrane protein</topology>
    </subcellularLocation>
</comment>
<proteinExistence type="inferred from homology"/>
<evidence type="ECO:0000256" key="13">
    <source>
        <dbReference type="ARBA" id="ARBA00032069"/>
    </source>
</evidence>
<feature type="transmembrane region" description="Helical" evidence="18">
    <location>
        <begin position="122"/>
        <end position="142"/>
    </location>
</feature>
<evidence type="ECO:0000256" key="5">
    <source>
        <dbReference type="ARBA" id="ARBA00018512"/>
    </source>
</evidence>
<evidence type="ECO:0000313" key="19">
    <source>
        <dbReference type="EMBL" id="KAG7818064.1"/>
    </source>
</evidence>
<dbReference type="InterPro" id="IPR016900">
    <property type="entry name" value="Alg10"/>
</dbReference>
<feature type="transmembrane region" description="Helical" evidence="18">
    <location>
        <begin position="78"/>
        <end position="101"/>
    </location>
</feature>
<evidence type="ECO:0000256" key="12">
    <source>
        <dbReference type="ARBA" id="ARBA00029647"/>
    </source>
</evidence>
<comment type="similarity">
    <text evidence="3">Belongs to the ALG10 glucosyltransferase family.</text>
</comment>
<protein>
    <recommendedName>
        <fullName evidence="5">Dol-P-Glc:Glc(2)Man(9)GlcNAc(2)-PP-Dol alpha-1,2-glucosyltransferase</fullName>
        <ecNumber evidence="4">2.4.1.256</ecNumber>
    </recommendedName>
    <alternativeName>
        <fullName evidence="15">Alpha-1,2-glucosyltransferase ALG10-A</fullName>
    </alternativeName>
    <alternativeName>
        <fullName evidence="14">Alpha-2-glucosyltransferase ALG10</fullName>
    </alternativeName>
    <alternativeName>
        <fullName evidence="13">Asparagine-linked glycosylation protein 10</fullName>
    </alternativeName>
    <alternativeName>
        <fullName evidence="12">Dolichyl-phosphoglucose-dependent glucosyltransferase ALG10</fullName>
    </alternativeName>
</protein>
<evidence type="ECO:0000256" key="7">
    <source>
        <dbReference type="ARBA" id="ARBA00022679"/>
    </source>
</evidence>
<keyword evidence="9" id="KW-0256">Endoplasmic reticulum</keyword>
<sequence>MDTVPDVALAAIGVSTFKPYFDQANELVNYTFIDEIFHVNQVKEYWNGNFDSWDSKITTPPGLYYLAYWWLKLTGLEFSIANLRLLNLFGGVLLIITTLVVKKRYNPGLSALSLFSSPLLTIYYTLFYTDIWSTILIVQSFVAAVSVRPTLTSATLSCLLGSISLLIIILLFLIWLRCFTALHSLPAFRLHCGSVRHLLEVTLIHCSPESIWYSIVSGFS</sequence>
<dbReference type="EC" id="2.4.1.256" evidence="4"/>
<comment type="caution">
    <text evidence="19">The sequence shown here is derived from an EMBL/GenBank/DDBJ whole genome shotgun (WGS) entry which is preliminary data.</text>
</comment>
<evidence type="ECO:0000256" key="3">
    <source>
        <dbReference type="ARBA" id="ARBA00010600"/>
    </source>
</evidence>
<keyword evidence="6" id="KW-0328">Glycosyltransferase</keyword>